<keyword evidence="1" id="KW-0808">Transferase</keyword>
<dbReference type="Pfam" id="PF08541">
    <property type="entry name" value="ACP_syn_III_C"/>
    <property type="match status" value="1"/>
</dbReference>
<reference evidence="5 6" key="1">
    <citation type="submission" date="2020-08" db="EMBL/GenBank/DDBJ databases">
        <title>The genome sequence of type strain Novosphingobium piscinae KCTC 42194.</title>
        <authorList>
            <person name="Liu Y."/>
        </authorList>
    </citation>
    <scope>NUCLEOTIDE SEQUENCE [LARGE SCALE GENOMIC DNA]</scope>
    <source>
        <strain evidence="5 6">KCTC 42194</strain>
    </source>
</reference>
<dbReference type="Proteomes" id="UP000551327">
    <property type="component" value="Unassembled WGS sequence"/>
</dbReference>
<dbReference type="InterPro" id="IPR013747">
    <property type="entry name" value="ACP_syn_III_C"/>
</dbReference>
<keyword evidence="6" id="KW-1185">Reference proteome</keyword>
<dbReference type="SUPFAM" id="SSF53901">
    <property type="entry name" value="Thiolase-like"/>
    <property type="match status" value="2"/>
</dbReference>
<dbReference type="GO" id="GO:0006633">
    <property type="term" value="P:fatty acid biosynthetic process"/>
    <property type="evidence" value="ECO:0007669"/>
    <property type="project" value="InterPro"/>
</dbReference>
<comment type="caution">
    <text evidence="5">The sequence shown here is derived from an EMBL/GenBank/DDBJ whole genome shotgun (WGS) entry which is preliminary data.</text>
</comment>
<dbReference type="PANTHER" id="PTHR34069">
    <property type="entry name" value="3-OXOACYL-[ACYL-CARRIER-PROTEIN] SYNTHASE 3"/>
    <property type="match status" value="1"/>
</dbReference>
<feature type="domain" description="Beta-ketoacyl-[acyl-carrier-protein] synthase III C-terminal" evidence="3">
    <location>
        <begin position="226"/>
        <end position="296"/>
    </location>
</feature>
<accession>A0A7X1FWW8</accession>
<dbReference type="PANTHER" id="PTHR34069:SF2">
    <property type="entry name" value="BETA-KETOACYL-[ACYL-CARRIER-PROTEIN] SYNTHASE III"/>
    <property type="match status" value="1"/>
</dbReference>
<dbReference type="EMBL" id="JACLAX010000003">
    <property type="protein sequence ID" value="MBC2668479.1"/>
    <property type="molecule type" value="Genomic_DNA"/>
</dbReference>
<sequence>MIHQRFGFARTREAAAIAQRLGIEGRHLCRDFAAPDETPRPGDSNAALAAKAVRAALSDAGLKPHDLAYLIGHTTTPDQPLPANVAVVADQLGYQGPHVELRQACTGFANALMIAFGLIATGSGPIAIVGSETGSLFFDPASLDAEADQIVNMVQMGDGAGAVIVGAFEAGHSSIEAAWFGALGSGRAPGISRQHRQHRFDHDFAAIRAEGHRLFDAGRDAAAAQGFGIEAACHVVPHQVSGRIGMLAAAHFALPPEQVFVQADRIGNTGSAAIWIALDTLRASAAPGEDIVVLGAEASKHMYGGFAYRQNHG</sequence>
<dbReference type="GO" id="GO:0004315">
    <property type="term" value="F:3-oxoacyl-[acyl-carrier-protein] synthase activity"/>
    <property type="evidence" value="ECO:0007669"/>
    <property type="project" value="InterPro"/>
</dbReference>
<evidence type="ECO:0000259" key="4">
    <source>
        <dbReference type="Pfam" id="PF08545"/>
    </source>
</evidence>
<protein>
    <submittedName>
        <fullName evidence="5">3-oxoacyl-ACP synthase</fullName>
    </submittedName>
</protein>
<keyword evidence="2" id="KW-0012">Acyltransferase</keyword>
<feature type="domain" description="Beta-ketoacyl-[acyl-carrier-protein] synthase III N-terminal" evidence="4">
    <location>
        <begin position="100"/>
        <end position="177"/>
    </location>
</feature>
<evidence type="ECO:0000256" key="2">
    <source>
        <dbReference type="ARBA" id="ARBA00023315"/>
    </source>
</evidence>
<evidence type="ECO:0000259" key="3">
    <source>
        <dbReference type="Pfam" id="PF08541"/>
    </source>
</evidence>
<dbReference type="GO" id="GO:0044550">
    <property type="term" value="P:secondary metabolite biosynthetic process"/>
    <property type="evidence" value="ECO:0007669"/>
    <property type="project" value="TreeGrafter"/>
</dbReference>
<gene>
    <name evidence="5" type="ORF">H7F53_04905</name>
</gene>
<name>A0A7X1FWW8_9SPHN</name>
<proteinExistence type="predicted"/>
<evidence type="ECO:0000256" key="1">
    <source>
        <dbReference type="ARBA" id="ARBA00022679"/>
    </source>
</evidence>
<organism evidence="5 6">
    <name type="scientific">Novosphingobium piscinae</name>
    <dbReference type="NCBI Taxonomy" id="1507448"/>
    <lineage>
        <taxon>Bacteria</taxon>
        <taxon>Pseudomonadati</taxon>
        <taxon>Pseudomonadota</taxon>
        <taxon>Alphaproteobacteria</taxon>
        <taxon>Sphingomonadales</taxon>
        <taxon>Sphingomonadaceae</taxon>
        <taxon>Novosphingobium</taxon>
    </lineage>
</organism>
<dbReference type="Gene3D" id="3.40.47.10">
    <property type="match status" value="2"/>
</dbReference>
<dbReference type="AlphaFoldDB" id="A0A7X1FWW8"/>
<dbReference type="Pfam" id="PF08545">
    <property type="entry name" value="ACP_syn_III"/>
    <property type="match status" value="1"/>
</dbReference>
<dbReference type="InterPro" id="IPR016039">
    <property type="entry name" value="Thiolase-like"/>
</dbReference>
<evidence type="ECO:0000313" key="6">
    <source>
        <dbReference type="Proteomes" id="UP000551327"/>
    </source>
</evidence>
<evidence type="ECO:0000313" key="5">
    <source>
        <dbReference type="EMBL" id="MBC2668479.1"/>
    </source>
</evidence>
<dbReference type="InterPro" id="IPR013751">
    <property type="entry name" value="ACP_syn_III_N"/>
</dbReference>